<evidence type="ECO:0000313" key="2">
    <source>
        <dbReference type="Proteomes" id="UP001219567"/>
    </source>
</evidence>
<evidence type="ECO:0008006" key="3">
    <source>
        <dbReference type="Google" id="ProtNLM"/>
    </source>
</evidence>
<protein>
    <recommendedName>
        <fullName evidence="3">Found in mitochondrial proteome protein 51</fullName>
    </recommendedName>
</protein>
<reference evidence="1 2" key="1">
    <citation type="submission" date="2023-03" db="EMBL/GenBank/DDBJ databases">
        <title>Mating type loci evolution in Malassezia.</title>
        <authorList>
            <person name="Coelho M.A."/>
        </authorList>
    </citation>
    <scope>NUCLEOTIDE SEQUENCE [LARGE SCALE GENOMIC DNA]</scope>
    <source>
        <strain evidence="1 2">CBS 9725</strain>
    </source>
</reference>
<proteinExistence type="predicted"/>
<dbReference type="Proteomes" id="UP001219567">
    <property type="component" value="Chromosome 1"/>
</dbReference>
<gene>
    <name evidence="1" type="ORF">MYAM1_001021</name>
</gene>
<organism evidence="1 2">
    <name type="scientific">Malassezia yamatoensis</name>
    <dbReference type="NCBI Taxonomy" id="253288"/>
    <lineage>
        <taxon>Eukaryota</taxon>
        <taxon>Fungi</taxon>
        <taxon>Dikarya</taxon>
        <taxon>Basidiomycota</taxon>
        <taxon>Ustilaginomycotina</taxon>
        <taxon>Malasseziomycetes</taxon>
        <taxon>Malasseziales</taxon>
        <taxon>Malasseziaceae</taxon>
        <taxon>Malassezia</taxon>
    </lineage>
</organism>
<dbReference type="AlphaFoldDB" id="A0AAJ5YQP9"/>
<dbReference type="EMBL" id="CP119943">
    <property type="protein sequence ID" value="WFC98296.1"/>
    <property type="molecule type" value="Genomic_DNA"/>
</dbReference>
<sequence length="158" mass="17852">MPYSTIPTILGVSAAGVLLYATNAAFKDQTQFLVAKMDRDVDSFDQVSDFDKNTGKRNLISPRSVYQPLKPTYWEEVQGRWNRYVVDIMHTLQDANPLGNTNRSEQHQYVSDETQTAMLEALHTLAPHAPDAQPKIGILHRNYGDENTHYMGQGVSLR</sequence>
<keyword evidence="2" id="KW-1185">Reference proteome</keyword>
<evidence type="ECO:0000313" key="1">
    <source>
        <dbReference type="EMBL" id="WFC98296.1"/>
    </source>
</evidence>
<accession>A0AAJ5YQP9</accession>
<name>A0AAJ5YQP9_9BASI</name>